<organism evidence="1 2">
    <name type="scientific">Hypsizygus marmoreus</name>
    <name type="common">White beech mushroom</name>
    <name type="synonym">Agaricus marmoreus</name>
    <dbReference type="NCBI Taxonomy" id="39966"/>
    <lineage>
        <taxon>Eukaryota</taxon>
        <taxon>Fungi</taxon>
        <taxon>Dikarya</taxon>
        <taxon>Basidiomycota</taxon>
        <taxon>Agaricomycotina</taxon>
        <taxon>Agaricomycetes</taxon>
        <taxon>Agaricomycetidae</taxon>
        <taxon>Agaricales</taxon>
        <taxon>Tricholomatineae</taxon>
        <taxon>Lyophyllaceae</taxon>
        <taxon>Hypsizygus</taxon>
    </lineage>
</organism>
<dbReference type="AlphaFoldDB" id="A0A369JLJ6"/>
<sequence>MSVIKVYGYVVNEEAVLQNGLKKGLGTAGNIYERQDTMLESFIDIADRARIFGHARWVGVRVKGKSQRCIALACNDPHDPLPMPPRRMIDSLKEVLETDREPRWYIYE</sequence>
<name>A0A369JLJ6_HYPMA</name>
<dbReference type="InParanoid" id="A0A369JLJ6"/>
<dbReference type="EMBL" id="LUEZ02000055">
    <property type="protein sequence ID" value="RDB21437.1"/>
    <property type="molecule type" value="Genomic_DNA"/>
</dbReference>
<protein>
    <submittedName>
        <fullName evidence="1">Uncharacterized protein</fullName>
    </submittedName>
</protein>
<dbReference type="OrthoDB" id="2976172at2759"/>
<gene>
    <name evidence="1" type="ORF">Hypma_011878</name>
</gene>
<proteinExistence type="predicted"/>
<accession>A0A369JLJ6</accession>
<comment type="caution">
    <text evidence="1">The sequence shown here is derived from an EMBL/GenBank/DDBJ whole genome shotgun (WGS) entry which is preliminary data.</text>
</comment>
<dbReference type="Proteomes" id="UP000076154">
    <property type="component" value="Unassembled WGS sequence"/>
</dbReference>
<keyword evidence="2" id="KW-1185">Reference proteome</keyword>
<evidence type="ECO:0000313" key="2">
    <source>
        <dbReference type="Proteomes" id="UP000076154"/>
    </source>
</evidence>
<reference evidence="1" key="1">
    <citation type="submission" date="2018-04" db="EMBL/GenBank/DDBJ databases">
        <title>Whole genome sequencing of Hypsizygus marmoreus.</title>
        <authorList>
            <person name="Choi I.-G."/>
            <person name="Min B."/>
            <person name="Kim J.-G."/>
            <person name="Kim S."/>
            <person name="Oh Y.-L."/>
            <person name="Kong W.-S."/>
            <person name="Park H."/>
            <person name="Jeong J."/>
            <person name="Song E.-S."/>
        </authorList>
    </citation>
    <scope>NUCLEOTIDE SEQUENCE [LARGE SCALE GENOMIC DNA]</scope>
    <source>
        <strain evidence="1">51987-8</strain>
    </source>
</reference>
<evidence type="ECO:0000313" key="1">
    <source>
        <dbReference type="EMBL" id="RDB21437.1"/>
    </source>
</evidence>